<reference evidence="1" key="1">
    <citation type="submission" date="2019-08" db="EMBL/GenBank/DDBJ databases">
        <authorList>
            <person name="Kucharzyk K."/>
            <person name="Murdoch R.W."/>
            <person name="Higgins S."/>
            <person name="Loffler F."/>
        </authorList>
    </citation>
    <scope>NUCLEOTIDE SEQUENCE</scope>
</reference>
<dbReference type="AlphaFoldDB" id="A0A645JFT6"/>
<gene>
    <name evidence="1" type="ORF">SDC9_209808</name>
</gene>
<proteinExistence type="predicted"/>
<name>A0A645JFT6_9ZZZZ</name>
<organism evidence="1">
    <name type="scientific">bioreactor metagenome</name>
    <dbReference type="NCBI Taxonomy" id="1076179"/>
    <lineage>
        <taxon>unclassified sequences</taxon>
        <taxon>metagenomes</taxon>
        <taxon>ecological metagenomes</taxon>
    </lineage>
</organism>
<sequence length="68" mass="7457">MEHPGVVVILKQTVEAARLEQMQPLLFPDSAVVFHPDKVAGEPGDLRNPLPVVELIKMMVGVFHQEGA</sequence>
<accession>A0A645JFT6</accession>
<evidence type="ECO:0000313" key="1">
    <source>
        <dbReference type="EMBL" id="MPN62062.1"/>
    </source>
</evidence>
<comment type="caution">
    <text evidence="1">The sequence shown here is derived from an EMBL/GenBank/DDBJ whole genome shotgun (WGS) entry which is preliminary data.</text>
</comment>
<dbReference type="EMBL" id="VSSQ01139546">
    <property type="protein sequence ID" value="MPN62062.1"/>
    <property type="molecule type" value="Genomic_DNA"/>
</dbReference>
<protein>
    <submittedName>
        <fullName evidence="1">Uncharacterized protein</fullName>
    </submittedName>
</protein>